<organism evidence="2 3">
    <name type="scientific">Stappia taiwanensis</name>
    <dbReference type="NCBI Taxonomy" id="992267"/>
    <lineage>
        <taxon>Bacteria</taxon>
        <taxon>Pseudomonadati</taxon>
        <taxon>Pseudomonadota</taxon>
        <taxon>Alphaproteobacteria</taxon>
        <taxon>Hyphomicrobiales</taxon>
        <taxon>Stappiaceae</taxon>
        <taxon>Stappia</taxon>
    </lineage>
</organism>
<feature type="compositionally biased region" description="Basic and acidic residues" evidence="1">
    <location>
        <begin position="29"/>
        <end position="41"/>
    </location>
</feature>
<dbReference type="EMBL" id="JACEON010000009">
    <property type="protein sequence ID" value="MBA4612269.1"/>
    <property type="molecule type" value="Genomic_DNA"/>
</dbReference>
<evidence type="ECO:0000313" key="3">
    <source>
        <dbReference type="Proteomes" id="UP000559404"/>
    </source>
</evidence>
<evidence type="ECO:0000256" key="1">
    <source>
        <dbReference type="SAM" id="MobiDB-lite"/>
    </source>
</evidence>
<dbReference type="RefSeq" id="WP_181760459.1">
    <property type="nucleotide sequence ID" value="NZ_BMCR01000003.1"/>
</dbReference>
<protein>
    <submittedName>
        <fullName evidence="2">Uncharacterized protein</fullName>
    </submittedName>
</protein>
<feature type="region of interest" description="Disordered" evidence="1">
    <location>
        <begin position="29"/>
        <end position="61"/>
    </location>
</feature>
<proteinExistence type="predicted"/>
<comment type="caution">
    <text evidence="2">The sequence shown here is derived from an EMBL/GenBank/DDBJ whole genome shotgun (WGS) entry which is preliminary data.</text>
</comment>
<accession>A0A838XLT7</accession>
<keyword evidence="3" id="KW-1185">Reference proteome</keyword>
<reference evidence="2 3" key="2">
    <citation type="submission" date="2020-08" db="EMBL/GenBank/DDBJ databases">
        <title>Stappia taiwanensis sp. nov., isolated from a coastal thermal spring.</title>
        <authorList>
            <person name="Kampfer P."/>
        </authorList>
    </citation>
    <scope>NUCLEOTIDE SEQUENCE [LARGE SCALE GENOMIC DNA]</scope>
    <source>
        <strain evidence="2 3">DSM 23284</strain>
    </source>
</reference>
<dbReference type="Proteomes" id="UP000559404">
    <property type="component" value="Unassembled WGS sequence"/>
</dbReference>
<name>A0A838XLT7_9HYPH</name>
<dbReference type="AlphaFoldDB" id="A0A838XLT7"/>
<evidence type="ECO:0000313" key="2">
    <source>
        <dbReference type="EMBL" id="MBA4612269.1"/>
    </source>
</evidence>
<reference evidence="2 3" key="1">
    <citation type="submission" date="2020-07" db="EMBL/GenBank/DDBJ databases">
        <authorList>
            <person name="Li M."/>
        </authorList>
    </citation>
    <scope>NUCLEOTIDE SEQUENCE [LARGE SCALE GENOMIC DNA]</scope>
    <source>
        <strain evidence="2 3">DSM 23284</strain>
    </source>
</reference>
<sequence>MVNAFGIAALALGGYALVRAVRREMTRVERKVSEAARKDTDGAPPKALVRDPETGRYRPEE</sequence>
<gene>
    <name evidence="2" type="ORF">H1W37_11435</name>
</gene>
<feature type="compositionally biased region" description="Basic and acidic residues" evidence="1">
    <location>
        <begin position="48"/>
        <end position="61"/>
    </location>
</feature>